<name>A0AAV5RYG0_MAUHU</name>
<sequence length="107" mass="11875">MVSAQTVARVQALIKSKPVFIASKTYCPYCQRAKKTLFQEMHLSQDKTLLLELDEMDDGADIQDALRELSGQTTVPNIYISGEHVGGNDDLQAAKRSGHLKQLLDNI</sequence>
<dbReference type="GO" id="GO:0004602">
    <property type="term" value="F:glutathione peroxidase activity"/>
    <property type="evidence" value="ECO:0007669"/>
    <property type="project" value="UniProtKB-EC"/>
</dbReference>
<evidence type="ECO:0000256" key="2">
    <source>
        <dbReference type="ARBA" id="ARBA00022448"/>
    </source>
</evidence>
<evidence type="ECO:0000256" key="4">
    <source>
        <dbReference type="ARBA" id="ARBA00023157"/>
    </source>
</evidence>
<dbReference type="SUPFAM" id="SSF52833">
    <property type="entry name" value="Thioredoxin-like"/>
    <property type="match status" value="1"/>
</dbReference>
<dbReference type="CDD" id="cd03419">
    <property type="entry name" value="GRX_GRXh_1_2_like"/>
    <property type="match status" value="1"/>
</dbReference>
<feature type="domain" description="Glutaredoxin" evidence="8">
    <location>
        <begin position="19"/>
        <end position="85"/>
    </location>
</feature>
<dbReference type="GO" id="GO:0015038">
    <property type="term" value="F:glutathione disulfide oxidoreductase activity"/>
    <property type="evidence" value="ECO:0007669"/>
    <property type="project" value="TreeGrafter"/>
</dbReference>
<evidence type="ECO:0000256" key="6">
    <source>
        <dbReference type="ARBA" id="ARBA00035808"/>
    </source>
</evidence>
<keyword evidence="10" id="KW-1185">Reference proteome</keyword>
<dbReference type="GO" id="GO:0005737">
    <property type="term" value="C:cytoplasm"/>
    <property type="evidence" value="ECO:0007669"/>
    <property type="project" value="TreeGrafter"/>
</dbReference>
<dbReference type="EMBL" id="BTGD01000010">
    <property type="protein sequence ID" value="GMM56634.1"/>
    <property type="molecule type" value="Genomic_DNA"/>
</dbReference>
<accession>A0AAV5RYG0</accession>
<dbReference type="InterPro" id="IPR011899">
    <property type="entry name" value="Glutaredoxin_euk/vir"/>
</dbReference>
<dbReference type="Gene3D" id="3.40.30.10">
    <property type="entry name" value="Glutaredoxin"/>
    <property type="match status" value="1"/>
</dbReference>
<gene>
    <name evidence="9" type="ORF">DAKH74_032500</name>
</gene>
<dbReference type="PROSITE" id="PS51354">
    <property type="entry name" value="GLUTAREDOXIN_2"/>
    <property type="match status" value="1"/>
</dbReference>
<evidence type="ECO:0000256" key="1">
    <source>
        <dbReference type="ARBA" id="ARBA00000217"/>
    </source>
</evidence>
<comment type="caution">
    <text evidence="9">The sequence shown here is derived from an EMBL/GenBank/DDBJ whole genome shotgun (WGS) entry which is preliminary data.</text>
</comment>
<dbReference type="InterPro" id="IPR011767">
    <property type="entry name" value="GLR_AS"/>
</dbReference>
<dbReference type="Proteomes" id="UP001377567">
    <property type="component" value="Unassembled WGS sequence"/>
</dbReference>
<dbReference type="InterPro" id="IPR002109">
    <property type="entry name" value="Glutaredoxin"/>
</dbReference>
<keyword evidence="2" id="KW-0813">Transport</keyword>
<dbReference type="InterPro" id="IPR036249">
    <property type="entry name" value="Thioredoxin-like_sf"/>
</dbReference>
<dbReference type="AlphaFoldDB" id="A0AAV5RYG0"/>
<dbReference type="PRINTS" id="PR00160">
    <property type="entry name" value="GLUTAREDOXIN"/>
</dbReference>
<dbReference type="GO" id="GO:0034599">
    <property type="term" value="P:cellular response to oxidative stress"/>
    <property type="evidence" value="ECO:0007669"/>
    <property type="project" value="TreeGrafter"/>
</dbReference>
<evidence type="ECO:0000313" key="10">
    <source>
        <dbReference type="Proteomes" id="UP001377567"/>
    </source>
</evidence>
<comment type="catalytic activity">
    <reaction evidence="7">
        <text>RX + glutathione = an S-substituted glutathione + a halide anion + H(+)</text>
        <dbReference type="Rhea" id="RHEA:16437"/>
        <dbReference type="ChEBI" id="CHEBI:15378"/>
        <dbReference type="ChEBI" id="CHEBI:16042"/>
        <dbReference type="ChEBI" id="CHEBI:17792"/>
        <dbReference type="ChEBI" id="CHEBI:57925"/>
        <dbReference type="ChEBI" id="CHEBI:90779"/>
        <dbReference type="EC" id="2.5.1.18"/>
    </reaction>
</comment>
<organism evidence="9 10">
    <name type="scientific">Maudiozyma humilis</name>
    <name type="common">Sour dough yeast</name>
    <name type="synonym">Kazachstania humilis</name>
    <dbReference type="NCBI Taxonomy" id="51915"/>
    <lineage>
        <taxon>Eukaryota</taxon>
        <taxon>Fungi</taxon>
        <taxon>Dikarya</taxon>
        <taxon>Ascomycota</taxon>
        <taxon>Saccharomycotina</taxon>
        <taxon>Saccharomycetes</taxon>
        <taxon>Saccharomycetales</taxon>
        <taxon>Saccharomycetaceae</taxon>
        <taxon>Maudiozyma</taxon>
    </lineage>
</organism>
<keyword evidence="5" id="KW-0676">Redox-active center</keyword>
<dbReference type="FunFam" id="3.40.30.10:FF:000026">
    <property type="entry name" value="Glutaredoxin 2"/>
    <property type="match status" value="1"/>
</dbReference>
<dbReference type="NCBIfam" id="TIGR02180">
    <property type="entry name" value="GRX_euk"/>
    <property type="match status" value="1"/>
</dbReference>
<dbReference type="PROSITE" id="PS00195">
    <property type="entry name" value="GLUTAREDOXIN_1"/>
    <property type="match status" value="1"/>
</dbReference>
<evidence type="ECO:0000256" key="7">
    <source>
        <dbReference type="ARBA" id="ARBA00047960"/>
    </source>
</evidence>
<proteinExistence type="predicted"/>
<dbReference type="Pfam" id="PF00462">
    <property type="entry name" value="Glutaredoxin"/>
    <property type="match status" value="1"/>
</dbReference>
<protein>
    <submittedName>
        <fullName evidence="9">Dithiol glutaredoxin</fullName>
    </submittedName>
</protein>
<comment type="catalytic activity">
    <reaction evidence="6">
        <text>1-chloro-2,4-dinitrobenzene + glutathione = 2,4-dinitrophenyl-S-glutathione + chloride + H(+)</text>
        <dbReference type="Rhea" id="RHEA:51220"/>
        <dbReference type="ChEBI" id="CHEBI:15378"/>
        <dbReference type="ChEBI" id="CHEBI:17996"/>
        <dbReference type="ChEBI" id="CHEBI:34718"/>
        <dbReference type="ChEBI" id="CHEBI:57925"/>
        <dbReference type="ChEBI" id="CHEBI:133977"/>
        <dbReference type="EC" id="2.5.1.18"/>
    </reaction>
</comment>
<evidence type="ECO:0000256" key="3">
    <source>
        <dbReference type="ARBA" id="ARBA00022982"/>
    </source>
</evidence>
<reference evidence="9 10" key="1">
    <citation type="journal article" date="2023" name="Elife">
        <title>Identification of key yeast species and microbe-microbe interactions impacting larval growth of Drosophila in the wild.</title>
        <authorList>
            <person name="Mure A."/>
            <person name="Sugiura Y."/>
            <person name="Maeda R."/>
            <person name="Honda K."/>
            <person name="Sakurai N."/>
            <person name="Takahashi Y."/>
            <person name="Watada M."/>
            <person name="Katoh T."/>
            <person name="Gotoh A."/>
            <person name="Gotoh Y."/>
            <person name="Taniguchi I."/>
            <person name="Nakamura K."/>
            <person name="Hayashi T."/>
            <person name="Katayama T."/>
            <person name="Uemura T."/>
            <person name="Hattori Y."/>
        </authorList>
    </citation>
    <scope>NUCLEOTIDE SEQUENCE [LARGE SCALE GENOMIC DNA]</scope>
    <source>
        <strain evidence="9 10">KH-74</strain>
    </source>
</reference>
<keyword evidence="4" id="KW-1015">Disulfide bond</keyword>
<evidence type="ECO:0000313" key="9">
    <source>
        <dbReference type="EMBL" id="GMM56634.1"/>
    </source>
</evidence>
<dbReference type="InterPro" id="IPR014025">
    <property type="entry name" value="Glutaredoxin_subgr"/>
</dbReference>
<dbReference type="GO" id="GO:0004364">
    <property type="term" value="F:glutathione transferase activity"/>
    <property type="evidence" value="ECO:0007669"/>
    <property type="project" value="UniProtKB-EC"/>
</dbReference>
<dbReference type="GO" id="GO:0005634">
    <property type="term" value="C:nucleus"/>
    <property type="evidence" value="ECO:0007669"/>
    <property type="project" value="TreeGrafter"/>
</dbReference>
<evidence type="ECO:0000256" key="5">
    <source>
        <dbReference type="ARBA" id="ARBA00023284"/>
    </source>
</evidence>
<evidence type="ECO:0000259" key="8">
    <source>
        <dbReference type="Pfam" id="PF00462"/>
    </source>
</evidence>
<keyword evidence="3" id="KW-0249">Electron transport</keyword>
<comment type="catalytic activity">
    <reaction evidence="1">
        <text>2 glutathione + H2O2 = glutathione disulfide + 2 H2O</text>
        <dbReference type="Rhea" id="RHEA:16833"/>
        <dbReference type="ChEBI" id="CHEBI:15377"/>
        <dbReference type="ChEBI" id="CHEBI:16240"/>
        <dbReference type="ChEBI" id="CHEBI:57925"/>
        <dbReference type="ChEBI" id="CHEBI:58297"/>
        <dbReference type="EC" id="1.11.1.9"/>
    </reaction>
</comment>
<dbReference type="PANTHER" id="PTHR45694">
    <property type="entry name" value="GLUTAREDOXIN 2"/>
    <property type="match status" value="1"/>
</dbReference>
<dbReference type="PANTHER" id="PTHR45694:SF18">
    <property type="entry name" value="GLUTAREDOXIN-1-RELATED"/>
    <property type="match status" value="1"/>
</dbReference>